<keyword evidence="3" id="KW-0677">Repeat</keyword>
<feature type="non-terminal residue" evidence="5">
    <location>
        <position position="182"/>
    </location>
</feature>
<evidence type="ECO:0000256" key="1">
    <source>
        <dbReference type="ARBA" id="ARBA00004308"/>
    </source>
</evidence>
<evidence type="ECO:0000313" key="5">
    <source>
        <dbReference type="EMBL" id="KAL0164388.1"/>
    </source>
</evidence>
<gene>
    <name evidence="5" type="ORF">M9458_040141</name>
</gene>
<evidence type="ECO:0000313" key="6">
    <source>
        <dbReference type="Proteomes" id="UP001529510"/>
    </source>
</evidence>
<dbReference type="AlphaFoldDB" id="A0ABD0NVC9"/>
<dbReference type="PANTHER" id="PTHR14514">
    <property type="entry name" value="PKA ANCHORING PROTEIN"/>
    <property type="match status" value="1"/>
</dbReference>
<keyword evidence="2" id="KW-0597">Phosphoprotein</keyword>
<dbReference type="Proteomes" id="UP001529510">
    <property type="component" value="Unassembled WGS sequence"/>
</dbReference>
<sequence>DVADLSHIELQSHLPLLPQTLHDRTKCLEQQRRCLRKSESALVGLVKLLSHLQQVNADLSSSHSTSDRSLVSIQHSLQQAREESVQVDRLLDDAGMRITLDDKPGSCNEMVSALASRTEEVEAGLAVGLKQSDRGGKGRVEGEQRDRAVGRKMMGLQVALREVLTALEKHGLKEPTLPALQH</sequence>
<evidence type="ECO:0000256" key="3">
    <source>
        <dbReference type="ARBA" id="ARBA00022737"/>
    </source>
</evidence>
<reference evidence="5 6" key="1">
    <citation type="submission" date="2024-05" db="EMBL/GenBank/DDBJ databases">
        <title>Genome sequencing and assembly of Indian major carp, Cirrhinus mrigala (Hamilton, 1822).</title>
        <authorList>
            <person name="Mohindra V."/>
            <person name="Chowdhury L.M."/>
            <person name="Lal K."/>
            <person name="Jena J.K."/>
        </authorList>
    </citation>
    <scope>NUCLEOTIDE SEQUENCE [LARGE SCALE GENOMIC DNA]</scope>
    <source>
        <strain evidence="5">CM1030</strain>
        <tissue evidence="5">Blood</tissue>
    </source>
</reference>
<organism evidence="5 6">
    <name type="scientific">Cirrhinus mrigala</name>
    <name type="common">Mrigala</name>
    <dbReference type="NCBI Taxonomy" id="683832"/>
    <lineage>
        <taxon>Eukaryota</taxon>
        <taxon>Metazoa</taxon>
        <taxon>Chordata</taxon>
        <taxon>Craniata</taxon>
        <taxon>Vertebrata</taxon>
        <taxon>Euteleostomi</taxon>
        <taxon>Actinopterygii</taxon>
        <taxon>Neopterygii</taxon>
        <taxon>Teleostei</taxon>
        <taxon>Ostariophysi</taxon>
        <taxon>Cypriniformes</taxon>
        <taxon>Cyprinidae</taxon>
        <taxon>Labeoninae</taxon>
        <taxon>Labeonini</taxon>
        <taxon>Cirrhinus</taxon>
    </lineage>
</organism>
<keyword evidence="4" id="KW-0472">Membrane</keyword>
<evidence type="ECO:0000256" key="4">
    <source>
        <dbReference type="ARBA" id="ARBA00023136"/>
    </source>
</evidence>
<comment type="caution">
    <text evidence="5">The sequence shown here is derived from an EMBL/GenBank/DDBJ whole genome shotgun (WGS) entry which is preliminary data.</text>
</comment>
<name>A0ABD0NVC9_CIRMR</name>
<accession>A0ABD0NVC9</accession>
<dbReference type="EMBL" id="JAMKFB020000020">
    <property type="protein sequence ID" value="KAL0164388.1"/>
    <property type="molecule type" value="Genomic_DNA"/>
</dbReference>
<proteinExistence type="predicted"/>
<protein>
    <submittedName>
        <fullName evidence="5">Uncharacterized protein</fullName>
    </submittedName>
</protein>
<comment type="subcellular location">
    <subcellularLocation>
        <location evidence="1">Endomembrane system</location>
    </subcellularLocation>
</comment>
<feature type="non-terminal residue" evidence="5">
    <location>
        <position position="1"/>
    </location>
</feature>
<evidence type="ECO:0000256" key="2">
    <source>
        <dbReference type="ARBA" id="ARBA00022553"/>
    </source>
</evidence>
<keyword evidence="6" id="KW-1185">Reference proteome</keyword>
<dbReference type="PANTHER" id="PTHR14514:SF7">
    <property type="entry name" value="KASH DOMAIN-CONTAINING PROTEIN"/>
    <property type="match status" value="1"/>
</dbReference>